<evidence type="ECO:0000313" key="2">
    <source>
        <dbReference type="EMBL" id="KAK0471620.1"/>
    </source>
</evidence>
<sequence length="71" mass="7709">MRGIVPTILVGRVAAGHTCPDEYWSDSRSTLSSLEFGNHSISQDSSTRRNAEGDLSLRTISDLEEGLEEGT</sequence>
<feature type="region of interest" description="Disordered" evidence="1">
    <location>
        <begin position="38"/>
        <end position="71"/>
    </location>
</feature>
<feature type="compositionally biased region" description="Acidic residues" evidence="1">
    <location>
        <begin position="62"/>
        <end position="71"/>
    </location>
</feature>
<protein>
    <submittedName>
        <fullName evidence="2">Uncharacterized protein</fullName>
    </submittedName>
</protein>
<name>A0AA39NTY2_9AGAR</name>
<dbReference type="AlphaFoldDB" id="A0AA39NTY2"/>
<gene>
    <name evidence="2" type="ORF">IW261DRAFT_836223</name>
</gene>
<reference evidence="2" key="1">
    <citation type="submission" date="2023-06" db="EMBL/GenBank/DDBJ databases">
        <authorList>
            <consortium name="Lawrence Berkeley National Laboratory"/>
            <person name="Ahrendt S."/>
            <person name="Sahu N."/>
            <person name="Indic B."/>
            <person name="Wong-Bajracharya J."/>
            <person name="Merenyi Z."/>
            <person name="Ke H.-M."/>
            <person name="Monk M."/>
            <person name="Kocsube S."/>
            <person name="Drula E."/>
            <person name="Lipzen A."/>
            <person name="Balint B."/>
            <person name="Henrissat B."/>
            <person name="Andreopoulos B."/>
            <person name="Martin F.M."/>
            <person name="Harder C.B."/>
            <person name="Rigling D."/>
            <person name="Ford K.L."/>
            <person name="Foster G.D."/>
            <person name="Pangilinan J."/>
            <person name="Papanicolaou A."/>
            <person name="Barry K."/>
            <person name="LaButti K."/>
            <person name="Viragh M."/>
            <person name="Koriabine M."/>
            <person name="Yan M."/>
            <person name="Riley R."/>
            <person name="Champramary S."/>
            <person name="Plett K.L."/>
            <person name="Tsai I.J."/>
            <person name="Slot J."/>
            <person name="Sipos G."/>
            <person name="Plett J."/>
            <person name="Nagy L.G."/>
            <person name="Grigoriev I.V."/>
        </authorList>
    </citation>
    <scope>NUCLEOTIDE SEQUENCE</scope>
    <source>
        <strain evidence="2">ICMP 16352</strain>
    </source>
</reference>
<accession>A0AA39NTY2</accession>
<organism evidence="2 3">
    <name type="scientific">Armillaria novae-zelandiae</name>
    <dbReference type="NCBI Taxonomy" id="153914"/>
    <lineage>
        <taxon>Eukaryota</taxon>
        <taxon>Fungi</taxon>
        <taxon>Dikarya</taxon>
        <taxon>Basidiomycota</taxon>
        <taxon>Agaricomycotina</taxon>
        <taxon>Agaricomycetes</taxon>
        <taxon>Agaricomycetidae</taxon>
        <taxon>Agaricales</taxon>
        <taxon>Marasmiineae</taxon>
        <taxon>Physalacriaceae</taxon>
        <taxon>Armillaria</taxon>
    </lineage>
</organism>
<comment type="caution">
    <text evidence="2">The sequence shown here is derived from an EMBL/GenBank/DDBJ whole genome shotgun (WGS) entry which is preliminary data.</text>
</comment>
<proteinExistence type="predicted"/>
<keyword evidence="3" id="KW-1185">Reference proteome</keyword>
<evidence type="ECO:0000313" key="3">
    <source>
        <dbReference type="Proteomes" id="UP001175227"/>
    </source>
</evidence>
<dbReference type="EMBL" id="JAUEPR010000049">
    <property type="protein sequence ID" value="KAK0471620.1"/>
    <property type="molecule type" value="Genomic_DNA"/>
</dbReference>
<dbReference type="Proteomes" id="UP001175227">
    <property type="component" value="Unassembled WGS sequence"/>
</dbReference>
<evidence type="ECO:0000256" key="1">
    <source>
        <dbReference type="SAM" id="MobiDB-lite"/>
    </source>
</evidence>